<dbReference type="AlphaFoldDB" id="A0A2I2EZD4"/>
<reference evidence="2 3" key="1">
    <citation type="submission" date="2017-12" db="EMBL/GenBank/DDBJ databases">
        <authorList>
            <consortium name="DOE Joint Genome Institute"/>
            <person name="Haridas S."/>
            <person name="Kjaerbolling I."/>
            <person name="Vesth T.C."/>
            <person name="Frisvad J.C."/>
            <person name="Nybo J.L."/>
            <person name="Theobald S."/>
            <person name="Kuo A."/>
            <person name="Bowyer P."/>
            <person name="Matsuda Y."/>
            <person name="Mondo S."/>
            <person name="Lyhne E.K."/>
            <person name="Kogle M.E."/>
            <person name="Clum A."/>
            <person name="Lipzen A."/>
            <person name="Salamov A."/>
            <person name="Ngan C.Y."/>
            <person name="Daum C."/>
            <person name="Chiniquy J."/>
            <person name="Barry K."/>
            <person name="LaButti K."/>
            <person name="Simmons B.A."/>
            <person name="Magnuson J.K."/>
            <person name="Mortensen U.H."/>
            <person name="Larsen T.O."/>
            <person name="Grigoriev I.V."/>
            <person name="Baker S.E."/>
            <person name="Andersen M.R."/>
            <person name="Nordberg H.P."/>
            <person name="Cantor M.N."/>
            <person name="Hua S.X."/>
        </authorList>
    </citation>
    <scope>NUCLEOTIDE SEQUENCE [LARGE SCALE GENOMIC DNA]</scope>
    <source>
        <strain evidence="2 3">CBS 102.13</strain>
    </source>
</reference>
<dbReference type="InterPro" id="IPR051678">
    <property type="entry name" value="AGP_Transferase"/>
</dbReference>
<protein>
    <submittedName>
        <fullName evidence="2">Protein kinase-like protein</fullName>
    </submittedName>
</protein>
<dbReference type="Pfam" id="PF01636">
    <property type="entry name" value="APH"/>
    <property type="match status" value="1"/>
</dbReference>
<evidence type="ECO:0000259" key="1">
    <source>
        <dbReference type="Pfam" id="PF01636"/>
    </source>
</evidence>
<gene>
    <name evidence="2" type="ORF">BDW47DRAFT_134900</name>
</gene>
<dbReference type="PANTHER" id="PTHR21310">
    <property type="entry name" value="AMINOGLYCOSIDE PHOSPHOTRANSFERASE-RELATED-RELATED"/>
    <property type="match status" value="1"/>
</dbReference>
<keyword evidence="2" id="KW-0808">Transferase</keyword>
<dbReference type="InterPro" id="IPR002575">
    <property type="entry name" value="Aminoglycoside_PTrfase"/>
</dbReference>
<dbReference type="SUPFAM" id="SSF56112">
    <property type="entry name" value="Protein kinase-like (PK-like)"/>
    <property type="match status" value="1"/>
</dbReference>
<dbReference type="RefSeq" id="XP_024667747.1">
    <property type="nucleotide sequence ID" value="XM_024818190.1"/>
</dbReference>
<keyword evidence="2" id="KW-0418">Kinase</keyword>
<dbReference type="STRING" id="41067.A0A2I2EZD4"/>
<dbReference type="GeneID" id="36525350"/>
<dbReference type="OrthoDB" id="2906425at2759"/>
<proteinExistence type="predicted"/>
<accession>A0A2I2EZD4</accession>
<dbReference type="Gene3D" id="3.90.1200.10">
    <property type="match status" value="1"/>
</dbReference>
<evidence type="ECO:0000313" key="3">
    <source>
        <dbReference type="Proteomes" id="UP000234585"/>
    </source>
</evidence>
<dbReference type="InterPro" id="IPR011009">
    <property type="entry name" value="Kinase-like_dom_sf"/>
</dbReference>
<keyword evidence="3" id="KW-1185">Reference proteome</keyword>
<sequence length="261" mass="30370">MALYKNNSHMVEPPSPLPYTIQNLHTGQNYIRDGTTIIPCQSTIDPLSLPPGQEVTKVLYKQINRLVLQLDISWETKELSGVLPTEAEAMRLVFNNTGVPVPEVLFASFHLVNEIADTQQCDKRDSTPRWSNRDDHHDIAKLSIRTIPRPQNDTDVRVRIYKRYLHFGGLRYKDQLPDMLPLSERSVFTHADIAPRNVMVDEENRVTGLLDWEWAGWYPDYWEYAQIMRPAFKGDCSEWMERTAPQRWDLRGIYAARKVLF</sequence>
<dbReference type="EMBL" id="KZ559196">
    <property type="protein sequence ID" value="PLB33735.1"/>
    <property type="molecule type" value="Genomic_DNA"/>
</dbReference>
<evidence type="ECO:0000313" key="2">
    <source>
        <dbReference type="EMBL" id="PLB33735.1"/>
    </source>
</evidence>
<organism evidence="2 3">
    <name type="scientific">Aspergillus candidus</name>
    <dbReference type="NCBI Taxonomy" id="41067"/>
    <lineage>
        <taxon>Eukaryota</taxon>
        <taxon>Fungi</taxon>
        <taxon>Dikarya</taxon>
        <taxon>Ascomycota</taxon>
        <taxon>Pezizomycotina</taxon>
        <taxon>Eurotiomycetes</taxon>
        <taxon>Eurotiomycetidae</taxon>
        <taxon>Eurotiales</taxon>
        <taxon>Aspergillaceae</taxon>
        <taxon>Aspergillus</taxon>
        <taxon>Aspergillus subgen. Circumdati</taxon>
    </lineage>
</organism>
<dbReference type="Proteomes" id="UP000234585">
    <property type="component" value="Unassembled WGS sequence"/>
</dbReference>
<dbReference type="PANTHER" id="PTHR21310:SF15">
    <property type="entry name" value="AMINOGLYCOSIDE PHOSPHOTRANSFERASE DOMAIN-CONTAINING PROTEIN"/>
    <property type="match status" value="1"/>
</dbReference>
<dbReference type="GO" id="GO:0016301">
    <property type="term" value="F:kinase activity"/>
    <property type="evidence" value="ECO:0007669"/>
    <property type="project" value="UniProtKB-KW"/>
</dbReference>
<feature type="domain" description="Aminoglycoside phosphotransferase" evidence="1">
    <location>
        <begin position="163"/>
        <end position="228"/>
    </location>
</feature>
<name>A0A2I2EZD4_ASPCN</name>